<name>A0A448X6X8_9PLAT</name>
<dbReference type="AlphaFoldDB" id="A0A448X6X8"/>
<accession>A0A448X6X8</accession>
<keyword evidence="2" id="KW-1185">Reference proteome</keyword>
<dbReference type="OrthoDB" id="6248116at2759"/>
<proteinExistence type="predicted"/>
<dbReference type="Proteomes" id="UP000784294">
    <property type="component" value="Unassembled WGS sequence"/>
</dbReference>
<evidence type="ECO:0000313" key="2">
    <source>
        <dbReference type="Proteomes" id="UP000784294"/>
    </source>
</evidence>
<protein>
    <submittedName>
        <fullName evidence="1">Uncharacterized protein</fullName>
    </submittedName>
</protein>
<sequence length="64" mass="7658">MQTDRQDLYEQQLDLFAQASNYLRNRMPGEFVCNMRFNQLAQLEAFWRDYQSGALKQVSWECSS</sequence>
<evidence type="ECO:0000313" key="1">
    <source>
        <dbReference type="EMBL" id="VEL29667.1"/>
    </source>
</evidence>
<dbReference type="EMBL" id="CAAALY010105157">
    <property type="protein sequence ID" value="VEL29667.1"/>
    <property type="molecule type" value="Genomic_DNA"/>
</dbReference>
<organism evidence="1 2">
    <name type="scientific">Protopolystoma xenopodis</name>
    <dbReference type="NCBI Taxonomy" id="117903"/>
    <lineage>
        <taxon>Eukaryota</taxon>
        <taxon>Metazoa</taxon>
        <taxon>Spiralia</taxon>
        <taxon>Lophotrochozoa</taxon>
        <taxon>Platyhelminthes</taxon>
        <taxon>Monogenea</taxon>
        <taxon>Polyopisthocotylea</taxon>
        <taxon>Polystomatidea</taxon>
        <taxon>Polystomatidae</taxon>
        <taxon>Protopolystoma</taxon>
    </lineage>
</organism>
<gene>
    <name evidence="1" type="ORF">PXEA_LOCUS23107</name>
</gene>
<comment type="caution">
    <text evidence="1">The sequence shown here is derived from an EMBL/GenBank/DDBJ whole genome shotgun (WGS) entry which is preliminary data.</text>
</comment>
<reference evidence="1" key="1">
    <citation type="submission" date="2018-11" db="EMBL/GenBank/DDBJ databases">
        <authorList>
            <consortium name="Pathogen Informatics"/>
        </authorList>
    </citation>
    <scope>NUCLEOTIDE SEQUENCE</scope>
</reference>